<keyword evidence="1" id="KW-0812">Transmembrane</keyword>
<feature type="transmembrane region" description="Helical" evidence="1">
    <location>
        <begin position="50"/>
        <end position="70"/>
    </location>
</feature>
<protein>
    <submittedName>
        <fullName evidence="2">Uncharacterized protein</fullName>
    </submittedName>
</protein>
<proteinExistence type="predicted"/>
<keyword evidence="1" id="KW-1133">Transmembrane helix</keyword>
<dbReference type="Proteomes" id="UP001210720">
    <property type="component" value="Unassembled WGS sequence"/>
</dbReference>
<feature type="transmembrane region" description="Helical" evidence="1">
    <location>
        <begin position="12"/>
        <end position="30"/>
    </location>
</feature>
<evidence type="ECO:0000256" key="1">
    <source>
        <dbReference type="SAM" id="Phobius"/>
    </source>
</evidence>
<keyword evidence="3" id="KW-1185">Reference proteome</keyword>
<reference evidence="2 3" key="1">
    <citation type="submission" date="2023-01" db="EMBL/GenBank/DDBJ databases">
        <title>Thalassococcus onchidii sp. nov., isolated from a marine invertebrate from the South China Sea.</title>
        <authorList>
            <person name="Xu S."/>
            <person name="Liu Z."/>
            <person name="Xu Y."/>
        </authorList>
    </citation>
    <scope>NUCLEOTIDE SEQUENCE [LARGE SCALE GENOMIC DNA]</scope>
    <source>
        <strain evidence="2 3">KCTC 32084</strain>
    </source>
</reference>
<name>A0ABT4XUP9_9RHOB</name>
<evidence type="ECO:0000313" key="3">
    <source>
        <dbReference type="Proteomes" id="UP001210720"/>
    </source>
</evidence>
<comment type="caution">
    <text evidence="2">The sequence shown here is derived from an EMBL/GenBank/DDBJ whole genome shotgun (WGS) entry which is preliminary data.</text>
</comment>
<feature type="transmembrane region" description="Helical" evidence="1">
    <location>
        <begin position="77"/>
        <end position="99"/>
    </location>
</feature>
<feature type="transmembrane region" description="Helical" evidence="1">
    <location>
        <begin position="105"/>
        <end position="125"/>
    </location>
</feature>
<dbReference type="EMBL" id="JAQIOY010000004">
    <property type="protein sequence ID" value="MDA7425693.1"/>
    <property type="molecule type" value="Genomic_DNA"/>
</dbReference>
<dbReference type="RefSeq" id="WP_271433051.1">
    <property type="nucleotide sequence ID" value="NZ_JAQIOY010000004.1"/>
</dbReference>
<keyword evidence="1" id="KW-0472">Membrane</keyword>
<organism evidence="2 3">
    <name type="scientific">Thalassococcus lentus</name>
    <dbReference type="NCBI Taxonomy" id="1210524"/>
    <lineage>
        <taxon>Bacteria</taxon>
        <taxon>Pseudomonadati</taxon>
        <taxon>Pseudomonadota</taxon>
        <taxon>Alphaproteobacteria</taxon>
        <taxon>Rhodobacterales</taxon>
        <taxon>Roseobacteraceae</taxon>
        <taxon>Thalassococcus</taxon>
    </lineage>
</organism>
<gene>
    <name evidence="2" type="ORF">PFY00_13245</name>
</gene>
<evidence type="ECO:0000313" key="2">
    <source>
        <dbReference type="EMBL" id="MDA7425693.1"/>
    </source>
</evidence>
<accession>A0ABT4XUP9</accession>
<sequence length="129" mass="13451">MTNKPYLIPRILIGLMGLVMLAATIPAYANPTSNPGLINLVDPALSLGESAGAFLGRQLTVILIALIGAFTGLRHIVMMGGFGMAFMNGHDAFFMGLIGGPDFRAAAIAGLVFAILGILSIALVWRKPA</sequence>